<organism evidence="1 2">
    <name type="scientific">Punica granatum</name>
    <name type="common">Pomegranate</name>
    <dbReference type="NCBI Taxonomy" id="22663"/>
    <lineage>
        <taxon>Eukaryota</taxon>
        <taxon>Viridiplantae</taxon>
        <taxon>Streptophyta</taxon>
        <taxon>Embryophyta</taxon>
        <taxon>Tracheophyta</taxon>
        <taxon>Spermatophyta</taxon>
        <taxon>Magnoliopsida</taxon>
        <taxon>eudicotyledons</taxon>
        <taxon>Gunneridae</taxon>
        <taxon>Pentapetalae</taxon>
        <taxon>rosids</taxon>
        <taxon>malvids</taxon>
        <taxon>Myrtales</taxon>
        <taxon>Lythraceae</taxon>
        <taxon>Punica</taxon>
    </lineage>
</organism>
<evidence type="ECO:0000313" key="1">
    <source>
        <dbReference type="EMBL" id="PKI73586.1"/>
    </source>
</evidence>
<gene>
    <name evidence="1" type="ORF">CRG98_006034</name>
</gene>
<name>A0A2I0L0E9_PUNGR</name>
<accession>A0A2I0L0E9</accession>
<protein>
    <submittedName>
        <fullName evidence="1">Uncharacterized protein</fullName>
    </submittedName>
</protein>
<sequence length="104" mass="11577">MELSPNPLSFPSGIAKLCGPEFRLVMARMRALSHCLGVSTFPWGCMTDMRERESPLAILRSEDQGPASYPDLGVRGCTLLTRFDTVTSMKHSDRLLTDRGPYND</sequence>
<keyword evidence="2" id="KW-1185">Reference proteome</keyword>
<comment type="caution">
    <text evidence="1">The sequence shown here is derived from an EMBL/GenBank/DDBJ whole genome shotgun (WGS) entry which is preliminary data.</text>
</comment>
<evidence type="ECO:0000313" key="2">
    <source>
        <dbReference type="Proteomes" id="UP000233551"/>
    </source>
</evidence>
<dbReference type="AlphaFoldDB" id="A0A2I0L0E9"/>
<dbReference type="Proteomes" id="UP000233551">
    <property type="component" value="Unassembled WGS sequence"/>
</dbReference>
<reference evidence="1 2" key="1">
    <citation type="submission" date="2017-11" db="EMBL/GenBank/DDBJ databases">
        <title>De-novo sequencing of pomegranate (Punica granatum L.) genome.</title>
        <authorList>
            <person name="Akparov Z."/>
            <person name="Amiraslanov A."/>
            <person name="Hajiyeva S."/>
            <person name="Abbasov M."/>
            <person name="Kaur K."/>
            <person name="Hamwieh A."/>
            <person name="Solovyev V."/>
            <person name="Salamov A."/>
            <person name="Braich B."/>
            <person name="Kosarev P."/>
            <person name="Mahmoud A."/>
            <person name="Hajiyev E."/>
            <person name="Babayeva S."/>
            <person name="Izzatullayeva V."/>
            <person name="Mammadov A."/>
            <person name="Mammadov A."/>
            <person name="Sharifova S."/>
            <person name="Ojaghi J."/>
            <person name="Eynullazada K."/>
            <person name="Bayramov B."/>
            <person name="Abdulazimova A."/>
            <person name="Shahmuradov I."/>
        </authorList>
    </citation>
    <scope>NUCLEOTIDE SEQUENCE [LARGE SCALE GENOMIC DNA]</scope>
    <source>
        <strain evidence="2">cv. AG2017</strain>
        <tissue evidence="1">Leaf</tissue>
    </source>
</reference>
<dbReference type="EMBL" id="PGOL01000270">
    <property type="protein sequence ID" value="PKI73586.1"/>
    <property type="molecule type" value="Genomic_DNA"/>
</dbReference>
<proteinExistence type="predicted"/>